<keyword evidence="14" id="KW-1185">Reference proteome</keyword>
<evidence type="ECO:0000256" key="8">
    <source>
        <dbReference type="ARBA" id="ARBA00022927"/>
    </source>
</evidence>
<evidence type="ECO:0000256" key="3">
    <source>
        <dbReference type="ARBA" id="ARBA00020392"/>
    </source>
</evidence>
<comment type="subcellular location">
    <subcellularLocation>
        <location evidence="1">Cell membrane</location>
        <topology evidence="1">Peripheral membrane protein</topology>
        <orientation evidence="1">Cytoplasmic side</orientation>
    </subcellularLocation>
</comment>
<reference evidence="13 14" key="1">
    <citation type="submission" date="2020-01" db="EMBL/GenBank/DDBJ databases">
        <authorList>
            <person name="Lee S.D."/>
        </authorList>
    </citation>
    <scope>NUCLEOTIDE SEQUENCE [LARGE SCALE GENOMIC DNA]</scope>
    <source>
        <strain evidence="13 14">SAP-1</strain>
    </source>
</reference>
<dbReference type="PRINTS" id="PR01004">
    <property type="entry name" value="FLGFLIJ"/>
</dbReference>
<dbReference type="EMBL" id="JAADJU010000007">
    <property type="protein sequence ID" value="NMP28089.1"/>
    <property type="molecule type" value="Genomic_DNA"/>
</dbReference>
<evidence type="ECO:0000256" key="6">
    <source>
        <dbReference type="ARBA" id="ARBA00022500"/>
    </source>
</evidence>
<feature type="compositionally biased region" description="Basic and acidic residues" evidence="12">
    <location>
        <begin position="120"/>
        <end position="138"/>
    </location>
</feature>
<keyword evidence="8 11" id="KW-0653">Protein transport</keyword>
<keyword evidence="6 11" id="KW-0145">Chemotaxis</keyword>
<evidence type="ECO:0000313" key="13">
    <source>
        <dbReference type="EMBL" id="NMP28089.1"/>
    </source>
</evidence>
<dbReference type="GO" id="GO:0015031">
    <property type="term" value="P:protein transport"/>
    <property type="evidence" value="ECO:0007669"/>
    <property type="project" value="UniProtKB-UniRule"/>
</dbReference>
<dbReference type="InterPro" id="IPR053716">
    <property type="entry name" value="Flag_assembly_chemotaxis_eff"/>
</dbReference>
<dbReference type="AlphaFoldDB" id="A0A848MLV5"/>
<dbReference type="InterPro" id="IPR018006">
    <property type="entry name" value="Flag_FliJ_proteobac"/>
</dbReference>
<dbReference type="InterPro" id="IPR052570">
    <property type="entry name" value="FliJ"/>
</dbReference>
<feature type="region of interest" description="Disordered" evidence="12">
    <location>
        <begin position="119"/>
        <end position="147"/>
    </location>
</feature>
<dbReference type="GO" id="GO:0005886">
    <property type="term" value="C:plasma membrane"/>
    <property type="evidence" value="ECO:0007669"/>
    <property type="project" value="UniProtKB-SubCell"/>
</dbReference>
<evidence type="ECO:0000256" key="11">
    <source>
        <dbReference type="PIRNR" id="PIRNR019404"/>
    </source>
</evidence>
<dbReference type="GO" id="GO:0071973">
    <property type="term" value="P:bacterial-type flagellum-dependent cell motility"/>
    <property type="evidence" value="ECO:0007669"/>
    <property type="project" value="InterPro"/>
</dbReference>
<comment type="caution">
    <text evidence="13">The sequence shown here is derived from an EMBL/GenBank/DDBJ whole genome shotgun (WGS) entry which is preliminary data.</text>
</comment>
<dbReference type="PANTHER" id="PTHR38786:SF1">
    <property type="entry name" value="FLAGELLAR FLIJ PROTEIN"/>
    <property type="match status" value="1"/>
</dbReference>
<dbReference type="RefSeq" id="WP_169403787.1">
    <property type="nucleotide sequence ID" value="NZ_JAADJU010000007.1"/>
</dbReference>
<evidence type="ECO:0000256" key="7">
    <source>
        <dbReference type="ARBA" id="ARBA00022795"/>
    </source>
</evidence>
<keyword evidence="13" id="KW-0966">Cell projection</keyword>
<evidence type="ECO:0000256" key="12">
    <source>
        <dbReference type="SAM" id="MobiDB-lite"/>
    </source>
</evidence>
<keyword evidence="13" id="KW-0282">Flagellum</keyword>
<comment type="similarity">
    <text evidence="2 11">Belongs to the FliJ family.</text>
</comment>
<accession>A0A848MLV5</accession>
<reference evidence="13 14" key="2">
    <citation type="submission" date="2020-06" db="EMBL/GenBank/DDBJ databases">
        <title>Polyphasic characterization of a Rahnella strain isolated from tree sap.</title>
        <authorList>
            <person name="Kim I.S."/>
        </authorList>
    </citation>
    <scope>NUCLEOTIDE SEQUENCE [LARGE SCALE GENOMIC DNA]</scope>
    <source>
        <strain evidence="13 14">SAP-1</strain>
    </source>
</reference>
<keyword evidence="9 11" id="KW-0472">Membrane</keyword>
<evidence type="ECO:0000256" key="4">
    <source>
        <dbReference type="ARBA" id="ARBA00022448"/>
    </source>
</evidence>
<evidence type="ECO:0000313" key="14">
    <source>
        <dbReference type="Proteomes" id="UP000585363"/>
    </source>
</evidence>
<organism evidence="13 14">
    <name type="scientific">Rouxiella aceris</name>
    <dbReference type="NCBI Taxonomy" id="2703884"/>
    <lineage>
        <taxon>Bacteria</taxon>
        <taxon>Pseudomonadati</taxon>
        <taxon>Pseudomonadota</taxon>
        <taxon>Gammaproteobacteria</taxon>
        <taxon>Enterobacterales</taxon>
        <taxon>Yersiniaceae</taxon>
        <taxon>Rouxiella</taxon>
    </lineage>
</organism>
<evidence type="ECO:0000256" key="5">
    <source>
        <dbReference type="ARBA" id="ARBA00022475"/>
    </source>
</evidence>
<evidence type="ECO:0000256" key="2">
    <source>
        <dbReference type="ARBA" id="ARBA00010004"/>
    </source>
</evidence>
<dbReference type="GO" id="GO:0044781">
    <property type="term" value="P:bacterial-type flagellum organization"/>
    <property type="evidence" value="ECO:0007669"/>
    <property type="project" value="UniProtKB-KW"/>
</dbReference>
<dbReference type="GO" id="GO:0006935">
    <property type="term" value="P:chemotaxis"/>
    <property type="evidence" value="ECO:0007669"/>
    <property type="project" value="UniProtKB-UniRule"/>
</dbReference>
<dbReference type="Proteomes" id="UP000585363">
    <property type="component" value="Unassembled WGS sequence"/>
</dbReference>
<dbReference type="GO" id="GO:0009288">
    <property type="term" value="C:bacterial-type flagellum"/>
    <property type="evidence" value="ECO:0007669"/>
    <property type="project" value="UniProtKB-UniRule"/>
</dbReference>
<gene>
    <name evidence="13" type="primary">fliJ</name>
    <name evidence="13" type="ORF">GW590_14600</name>
</gene>
<dbReference type="Pfam" id="PF02050">
    <property type="entry name" value="FliJ"/>
    <property type="match status" value="1"/>
</dbReference>
<keyword evidence="13" id="KW-0969">Cilium</keyword>
<proteinExistence type="inferred from homology"/>
<protein>
    <recommendedName>
        <fullName evidence="3 11">Flagellar FliJ protein</fullName>
    </recommendedName>
</protein>
<sequence length="147" mass="17151">MESSSPLVTLCSLAQKALDQATNHLGQVRKSQTQAQEQLSMLLNYQQEYREKLNSTMSDGIAANTWQNYQQFITTLEVAIDQHNKQLMQWNQRLDSALVLWQEKQQRLNAYQTLQQRASDQQKHLENKLDQKLNDEFAQRGAQRKKS</sequence>
<keyword evidence="5 11" id="KW-1003">Cell membrane</keyword>
<dbReference type="NCBIfam" id="TIGR02473">
    <property type="entry name" value="flagell_FliJ"/>
    <property type="match status" value="1"/>
</dbReference>
<comment type="function">
    <text evidence="11">Flagellar protein that affects chemotactic events.</text>
</comment>
<dbReference type="InterPro" id="IPR012823">
    <property type="entry name" value="Flagell_FliJ"/>
</dbReference>
<dbReference type="GO" id="GO:0003774">
    <property type="term" value="F:cytoskeletal motor activity"/>
    <property type="evidence" value="ECO:0007669"/>
    <property type="project" value="UniProtKB-UniRule"/>
</dbReference>
<evidence type="ECO:0000256" key="10">
    <source>
        <dbReference type="ARBA" id="ARBA00023225"/>
    </source>
</evidence>
<keyword evidence="4 11" id="KW-0813">Transport</keyword>
<evidence type="ECO:0000256" key="9">
    <source>
        <dbReference type="ARBA" id="ARBA00023136"/>
    </source>
</evidence>
<keyword evidence="7 11" id="KW-1005">Bacterial flagellum biogenesis</keyword>
<dbReference type="PIRSF" id="PIRSF019404">
    <property type="entry name" value="FliJ"/>
    <property type="match status" value="1"/>
</dbReference>
<dbReference type="PANTHER" id="PTHR38786">
    <property type="entry name" value="FLAGELLAR FLIJ PROTEIN"/>
    <property type="match status" value="1"/>
</dbReference>
<dbReference type="Gene3D" id="1.10.287.1700">
    <property type="match status" value="1"/>
</dbReference>
<evidence type="ECO:0000256" key="1">
    <source>
        <dbReference type="ARBA" id="ARBA00004413"/>
    </source>
</evidence>
<name>A0A848MLV5_9GAMM</name>
<keyword evidence="10 11" id="KW-1006">Bacterial flagellum protein export</keyword>